<evidence type="ECO:0008006" key="4">
    <source>
        <dbReference type="Google" id="ProtNLM"/>
    </source>
</evidence>
<accession>A0ABQ3IAF1</accession>
<evidence type="ECO:0000313" key="2">
    <source>
        <dbReference type="EMBL" id="GHE76828.1"/>
    </source>
</evidence>
<dbReference type="EMBL" id="BNAH01000001">
    <property type="protein sequence ID" value="GHE76828.1"/>
    <property type="molecule type" value="Genomic_DNA"/>
</dbReference>
<evidence type="ECO:0000313" key="3">
    <source>
        <dbReference type="Proteomes" id="UP000626370"/>
    </source>
</evidence>
<sequence>MNRVTKWIILAILILAALACYSYGNSTGLFVFMIMGVIFELAFWFGVFSKKGKHSSS</sequence>
<dbReference type="PROSITE" id="PS51257">
    <property type="entry name" value="PROKAR_LIPOPROTEIN"/>
    <property type="match status" value="1"/>
</dbReference>
<dbReference type="RefSeq" id="WP_189376062.1">
    <property type="nucleotide sequence ID" value="NZ_BNAH01000001.1"/>
</dbReference>
<keyword evidence="1" id="KW-0472">Membrane</keyword>
<dbReference type="Proteomes" id="UP000626370">
    <property type="component" value="Unassembled WGS sequence"/>
</dbReference>
<proteinExistence type="predicted"/>
<keyword evidence="1" id="KW-1133">Transmembrane helix</keyword>
<feature type="transmembrane region" description="Helical" evidence="1">
    <location>
        <begin position="7"/>
        <end position="24"/>
    </location>
</feature>
<feature type="transmembrane region" description="Helical" evidence="1">
    <location>
        <begin position="30"/>
        <end position="48"/>
    </location>
</feature>
<protein>
    <recommendedName>
        <fullName evidence="4">Phosphatidate cytidylyltransferase</fullName>
    </recommendedName>
</protein>
<organism evidence="2 3">
    <name type="scientific">Thalassotalea profundi</name>
    <dbReference type="NCBI Taxonomy" id="2036687"/>
    <lineage>
        <taxon>Bacteria</taxon>
        <taxon>Pseudomonadati</taxon>
        <taxon>Pseudomonadota</taxon>
        <taxon>Gammaproteobacteria</taxon>
        <taxon>Alteromonadales</taxon>
        <taxon>Colwelliaceae</taxon>
        <taxon>Thalassotalea</taxon>
    </lineage>
</organism>
<reference evidence="3" key="1">
    <citation type="journal article" date="2019" name="Int. J. Syst. Evol. Microbiol.">
        <title>The Global Catalogue of Microorganisms (GCM) 10K type strain sequencing project: providing services to taxonomists for standard genome sequencing and annotation.</title>
        <authorList>
            <consortium name="The Broad Institute Genomics Platform"/>
            <consortium name="The Broad Institute Genome Sequencing Center for Infectious Disease"/>
            <person name="Wu L."/>
            <person name="Ma J."/>
        </authorList>
    </citation>
    <scope>NUCLEOTIDE SEQUENCE [LARGE SCALE GENOMIC DNA]</scope>
    <source>
        <strain evidence="3">CGMCC 1.15922</strain>
    </source>
</reference>
<keyword evidence="1" id="KW-0812">Transmembrane</keyword>
<keyword evidence="3" id="KW-1185">Reference proteome</keyword>
<gene>
    <name evidence="2" type="ORF">GCM10011501_00200</name>
</gene>
<name>A0ABQ3IAF1_9GAMM</name>
<comment type="caution">
    <text evidence="2">The sequence shown here is derived from an EMBL/GenBank/DDBJ whole genome shotgun (WGS) entry which is preliminary data.</text>
</comment>
<evidence type="ECO:0000256" key="1">
    <source>
        <dbReference type="SAM" id="Phobius"/>
    </source>
</evidence>